<dbReference type="RefSeq" id="WP_263072781.1">
    <property type="nucleotide sequence ID" value="NZ_JAOUSF010000003.1"/>
</dbReference>
<comment type="caution">
    <text evidence="2">The sequence shown here is derived from an EMBL/GenBank/DDBJ whole genome shotgun (WGS) entry which is preliminary data.</text>
</comment>
<dbReference type="EMBL" id="JAOUSF010000003">
    <property type="protein sequence ID" value="MCU9613542.1"/>
    <property type="molecule type" value="Genomic_DNA"/>
</dbReference>
<reference evidence="2" key="1">
    <citation type="submission" date="2022-10" db="EMBL/GenBank/DDBJ databases">
        <title>Description of Fervidibacillus gen. nov. in the family Fervidibacillaceae fam. nov. with two species, Fervidibacillus albus sp. nov., and Fervidibacillus halotolerans sp. nov., isolated from tidal flat sediments.</title>
        <authorList>
            <person name="Kwon K.K."/>
            <person name="Yang S.-H."/>
        </authorList>
    </citation>
    <scope>NUCLEOTIDE SEQUENCE</scope>
    <source>
        <strain evidence="2">JCM 19140</strain>
    </source>
</reference>
<keyword evidence="1" id="KW-0472">Membrane</keyword>
<keyword evidence="1" id="KW-1133">Transmembrane helix</keyword>
<dbReference type="AlphaFoldDB" id="A0AAE3LN67"/>
<dbReference type="Proteomes" id="UP001209318">
    <property type="component" value="Unassembled WGS sequence"/>
</dbReference>
<proteinExistence type="predicted"/>
<evidence type="ECO:0000256" key="1">
    <source>
        <dbReference type="SAM" id="Phobius"/>
    </source>
</evidence>
<evidence type="ECO:0000313" key="3">
    <source>
        <dbReference type="Proteomes" id="UP001209318"/>
    </source>
</evidence>
<gene>
    <name evidence="2" type="ORF">OEV98_08220</name>
</gene>
<accession>A0AAE3LN67</accession>
<evidence type="ECO:0008006" key="4">
    <source>
        <dbReference type="Google" id="ProtNLM"/>
    </source>
</evidence>
<keyword evidence="3" id="KW-1185">Reference proteome</keyword>
<feature type="transmembrane region" description="Helical" evidence="1">
    <location>
        <begin position="43"/>
        <end position="65"/>
    </location>
</feature>
<protein>
    <recommendedName>
        <fullName evidence="4">DUF4179 domain-containing protein</fullName>
    </recommendedName>
</protein>
<evidence type="ECO:0000313" key="2">
    <source>
        <dbReference type="EMBL" id="MCU9613542.1"/>
    </source>
</evidence>
<organism evidence="2 3">
    <name type="scientific">Perspicuibacillus lycopersici</name>
    <dbReference type="NCBI Taxonomy" id="1325689"/>
    <lineage>
        <taxon>Bacteria</taxon>
        <taxon>Bacillati</taxon>
        <taxon>Bacillota</taxon>
        <taxon>Bacilli</taxon>
        <taxon>Bacillales</taxon>
        <taxon>Bacillaceae</taxon>
        <taxon>Perspicuibacillus</taxon>
    </lineage>
</organism>
<sequence>MKDEFKQLNSQIEQMIPTSFTEKDRQAVRRKIRTLPYKRKKQYLIPKTLSILVFSCLIIIGILYMKEQLFPVEWNKQSAGPSNDSDRTEQINPYTKLMKEDNIFLTFDEKSITIGDTIGAFQVVDITHQEKETIISFEGQSMITGDIFTTQNNCWFTPNPKSLADFPLEEADFDKNLLFTFDDMKALQLTYNLPLEFTEAVQSIQDISVDIAAITYIITADQTTIELGITSRNQRTYETTIELSEKLLTIYDQYASSYNDSLLKGLLPFEVFQIYAHALSLEDEKVKYSLLIKGDAYGTPDEETYFHDPFWAPTPEMKENEQNFYKQLTTLDSFREIYLSNTEVLISFPSFGNLAQFRLIKDTAQDVWKIPLNAMQ</sequence>
<name>A0AAE3LN67_9BACI</name>
<keyword evidence="1" id="KW-0812">Transmembrane</keyword>